<protein>
    <submittedName>
        <fullName evidence="1">Uncharacterized protein</fullName>
    </submittedName>
</protein>
<accession>A0ACC3AAR3</accession>
<comment type="caution">
    <text evidence="1">The sequence shown here is derived from an EMBL/GenBank/DDBJ whole genome shotgun (WGS) entry which is preliminary data.</text>
</comment>
<keyword evidence="2" id="KW-1185">Reference proteome</keyword>
<evidence type="ECO:0000313" key="2">
    <source>
        <dbReference type="Proteomes" id="UP001172386"/>
    </source>
</evidence>
<sequence length="270" mass="30274">MAANNLWTSPLKVFLGAAQSLPGFNSSQQGYNTGYTTLPDQQIPLCNPASSYNNQCCEPKLQQKYEVDCRRFSKLRRWVKVIIAISHFCSCLFSLFMEVAMCYMMYKFYKTKDDSAYGHSSPWAKNTKLWPTIMLLAASGVTVLLSIAILLALCCQSKKKKAMFSVLHSLIHVGIWLVVAVLYRVGKARNDLWGWSCSSEAEKIQSLYRDELNFSAMCNTQTASWHVSMVEVGVKVILSGAGYYFARKQNGVRAKIVSSIGDAAFDQVDF</sequence>
<evidence type="ECO:0000313" key="1">
    <source>
        <dbReference type="EMBL" id="KAJ9658493.1"/>
    </source>
</evidence>
<name>A0ACC3AAR3_9EURO</name>
<dbReference type="Proteomes" id="UP001172386">
    <property type="component" value="Unassembled WGS sequence"/>
</dbReference>
<organism evidence="1 2">
    <name type="scientific">Neophaeococcomyces mojaviensis</name>
    <dbReference type="NCBI Taxonomy" id="3383035"/>
    <lineage>
        <taxon>Eukaryota</taxon>
        <taxon>Fungi</taxon>
        <taxon>Dikarya</taxon>
        <taxon>Ascomycota</taxon>
        <taxon>Pezizomycotina</taxon>
        <taxon>Eurotiomycetes</taxon>
        <taxon>Chaetothyriomycetidae</taxon>
        <taxon>Chaetothyriales</taxon>
        <taxon>Chaetothyriales incertae sedis</taxon>
        <taxon>Neophaeococcomyces</taxon>
    </lineage>
</organism>
<gene>
    <name evidence="1" type="ORF">H2198_003645</name>
</gene>
<reference evidence="1" key="1">
    <citation type="submission" date="2022-10" db="EMBL/GenBank/DDBJ databases">
        <title>Culturing micro-colonial fungi from biological soil crusts in the Mojave desert and describing Neophaeococcomyces mojavensis, and introducing the new genera and species Taxawa tesnikishii.</title>
        <authorList>
            <person name="Kurbessoian T."/>
            <person name="Stajich J.E."/>
        </authorList>
    </citation>
    <scope>NUCLEOTIDE SEQUENCE</scope>
    <source>
        <strain evidence="1">JES_112</strain>
    </source>
</reference>
<proteinExistence type="predicted"/>
<dbReference type="EMBL" id="JAPDRQ010000050">
    <property type="protein sequence ID" value="KAJ9658493.1"/>
    <property type="molecule type" value="Genomic_DNA"/>
</dbReference>